<feature type="domain" description="DUF5616" evidence="2">
    <location>
        <begin position="68"/>
        <end position="204"/>
    </location>
</feature>
<feature type="domain" description="DUF434" evidence="1">
    <location>
        <begin position="6"/>
        <end position="58"/>
    </location>
</feature>
<evidence type="ECO:0008006" key="5">
    <source>
        <dbReference type="Google" id="ProtNLM"/>
    </source>
</evidence>
<organism evidence="3 4">
    <name type="scientific">Ignisphaera aggregans (strain DSM 17230 / JCM 13409 / AQ1.S1)</name>
    <dbReference type="NCBI Taxonomy" id="583356"/>
    <lineage>
        <taxon>Archaea</taxon>
        <taxon>Thermoproteota</taxon>
        <taxon>Thermoprotei</taxon>
        <taxon>Desulfurococcales</taxon>
        <taxon>Desulfurococcaceae</taxon>
        <taxon>Ignisphaera</taxon>
    </lineage>
</organism>
<evidence type="ECO:0000313" key="3">
    <source>
        <dbReference type="EMBL" id="ADM28338.1"/>
    </source>
</evidence>
<dbReference type="InterPro" id="IPR041652">
    <property type="entry name" value="DUF5616"/>
</dbReference>
<dbReference type="STRING" id="583356.Igag_1536"/>
<protein>
    <recommendedName>
        <fullName evidence="5">DUF434 domain-containing protein</fullName>
    </recommendedName>
</protein>
<dbReference type="EMBL" id="CP002098">
    <property type="protein sequence ID" value="ADM28338.1"/>
    <property type="molecule type" value="Genomic_DNA"/>
</dbReference>
<accession>E0SR08</accession>
<keyword evidence="4" id="KW-1185">Reference proteome</keyword>
<dbReference type="KEGG" id="iag:Igag_1536"/>
<evidence type="ECO:0000259" key="2">
    <source>
        <dbReference type="Pfam" id="PF18481"/>
    </source>
</evidence>
<sequence>MEIVVDAIYDYRYLLTRGYPIEHALNIVSLKYSLDKKQKLFLYRCVHSKQHAYETKSKIVRDSSEIEGIVMDFYNILLTSIEVFMKKEVFLCDDCLIRDLRGSKIHADEVPFISTIFSRIANAIKLIGFKKVIVVADKNISYSMEYLRLFTEIMNSYGINCYGILSKTTDKDVIAISSENRNIAVATTDIVIIRNALRIYPLINCMISIYRDEYRIFDVSTILGEDCSSYIDKKCIDAIDK</sequence>
<dbReference type="HOGENOM" id="CLU_102155_1_0_2"/>
<reference evidence="3 4" key="1">
    <citation type="journal article" date="2010" name="Stand. Genomic Sci.">
        <title>Complete genome sequence of Ignisphaera aggregans type strain (AQ1.S1).</title>
        <authorList>
            <person name="Goker M."/>
            <person name="Held B."/>
            <person name="Lapidus A."/>
            <person name="Nolan M."/>
            <person name="Spring S."/>
            <person name="Yasawong M."/>
            <person name="Lucas S."/>
            <person name="Glavina Del Rio T."/>
            <person name="Tice H."/>
            <person name="Cheng J.F."/>
            <person name="Goodwin L."/>
            <person name="Tapia R."/>
            <person name="Pitluck S."/>
            <person name="Liolios K."/>
            <person name="Ivanova N."/>
            <person name="Mavromatis K."/>
            <person name="Mikhailova N."/>
            <person name="Pati A."/>
            <person name="Chen A."/>
            <person name="Palaniappan K."/>
            <person name="Brambilla E."/>
            <person name="Land M."/>
            <person name="Hauser L."/>
            <person name="Chang Y.J."/>
            <person name="Jeffries C.D."/>
            <person name="Brettin T."/>
            <person name="Detter J.C."/>
            <person name="Han C."/>
            <person name="Rohde M."/>
            <person name="Sikorski J."/>
            <person name="Woyke T."/>
            <person name="Bristow J."/>
            <person name="Eisen J.A."/>
            <person name="Markowitz V."/>
            <person name="Hugenholtz P."/>
            <person name="Kyrpides N.C."/>
            <person name="Klenk H.P."/>
        </authorList>
    </citation>
    <scope>NUCLEOTIDE SEQUENCE [LARGE SCALE GENOMIC DNA]</scope>
    <source>
        <strain evidence="4">DSM 17230 / JCM 13409 / AQ1.S1</strain>
    </source>
</reference>
<dbReference type="InterPro" id="IPR007368">
    <property type="entry name" value="DUF434"/>
</dbReference>
<dbReference type="PANTHER" id="PTHR42252">
    <property type="entry name" value="DUF5616 DOMAIN-CONTAINING PROTEIN"/>
    <property type="match status" value="1"/>
</dbReference>
<proteinExistence type="predicted"/>
<dbReference type="Pfam" id="PF04256">
    <property type="entry name" value="DUF434"/>
    <property type="match status" value="1"/>
</dbReference>
<name>E0SR08_IGNAA</name>
<dbReference type="Proteomes" id="UP000001304">
    <property type="component" value="Chromosome"/>
</dbReference>
<dbReference type="PANTHER" id="PTHR42252:SF1">
    <property type="entry name" value="DUF434 DOMAIN-CONTAINING PROTEIN"/>
    <property type="match status" value="1"/>
</dbReference>
<dbReference type="BioCyc" id="IAGG583356:GHAH-1527-MONOMER"/>
<evidence type="ECO:0000259" key="1">
    <source>
        <dbReference type="Pfam" id="PF04256"/>
    </source>
</evidence>
<gene>
    <name evidence="3" type="ordered locus">Igag_1536</name>
</gene>
<dbReference type="Pfam" id="PF18481">
    <property type="entry name" value="DUF5616"/>
    <property type="match status" value="1"/>
</dbReference>
<dbReference type="AlphaFoldDB" id="E0SR08"/>
<evidence type="ECO:0000313" key="4">
    <source>
        <dbReference type="Proteomes" id="UP000001304"/>
    </source>
</evidence>